<feature type="domain" description="DUF1542" evidence="3">
    <location>
        <begin position="619"/>
        <end position="687"/>
    </location>
</feature>
<feature type="domain" description="DUF1542" evidence="3">
    <location>
        <begin position="1275"/>
        <end position="1343"/>
    </location>
</feature>
<feature type="region of interest" description="Disordered" evidence="2">
    <location>
        <begin position="2654"/>
        <end position="2674"/>
    </location>
</feature>
<evidence type="ECO:0000256" key="1">
    <source>
        <dbReference type="SAM" id="Coils"/>
    </source>
</evidence>
<feature type="coiled-coil region" evidence="1">
    <location>
        <begin position="1139"/>
        <end position="1166"/>
    </location>
</feature>
<feature type="domain" description="DUF1542" evidence="3">
    <location>
        <begin position="538"/>
        <end position="610"/>
    </location>
</feature>
<organism evidence="4 5">
    <name type="scientific">Fructobacillus papyriferae</name>
    <dbReference type="NCBI Taxonomy" id="2713171"/>
    <lineage>
        <taxon>Bacteria</taxon>
        <taxon>Bacillati</taxon>
        <taxon>Bacillota</taxon>
        <taxon>Bacilli</taxon>
        <taxon>Lactobacillales</taxon>
        <taxon>Lactobacillaceae</taxon>
        <taxon>Fructobacillus</taxon>
    </lineage>
</organism>
<keyword evidence="1" id="KW-0175">Coiled coil</keyword>
<feature type="compositionally biased region" description="Polar residues" evidence="2">
    <location>
        <begin position="1783"/>
        <end position="1796"/>
    </location>
</feature>
<evidence type="ECO:0000313" key="4">
    <source>
        <dbReference type="EMBL" id="MBS9334560.1"/>
    </source>
</evidence>
<dbReference type="Proteomes" id="UP001519418">
    <property type="component" value="Unassembled WGS sequence"/>
</dbReference>
<feature type="region of interest" description="Disordered" evidence="2">
    <location>
        <begin position="1481"/>
        <end position="1607"/>
    </location>
</feature>
<feature type="region of interest" description="Disordered" evidence="2">
    <location>
        <begin position="1907"/>
        <end position="1971"/>
    </location>
</feature>
<evidence type="ECO:0000313" key="5">
    <source>
        <dbReference type="Proteomes" id="UP001519418"/>
    </source>
</evidence>
<feature type="compositionally biased region" description="Basic and acidic residues" evidence="2">
    <location>
        <begin position="439"/>
        <end position="449"/>
    </location>
</feature>
<feature type="domain" description="DUF1542" evidence="3">
    <location>
        <begin position="1023"/>
        <end position="1096"/>
    </location>
</feature>
<feature type="domain" description="DUF1542" evidence="3">
    <location>
        <begin position="1679"/>
        <end position="1750"/>
    </location>
</feature>
<feature type="compositionally biased region" description="Low complexity" evidence="2">
    <location>
        <begin position="1637"/>
        <end position="1653"/>
    </location>
</feature>
<feature type="domain" description="DUF1542" evidence="3">
    <location>
        <begin position="1517"/>
        <end position="1590"/>
    </location>
</feature>
<feature type="compositionally biased region" description="Polar residues" evidence="2">
    <location>
        <begin position="2053"/>
        <end position="2068"/>
    </location>
</feature>
<feature type="region of interest" description="Disordered" evidence="2">
    <location>
        <begin position="574"/>
        <end position="618"/>
    </location>
</feature>
<feature type="compositionally biased region" description="Polar residues" evidence="2">
    <location>
        <begin position="1229"/>
        <end position="1238"/>
    </location>
</feature>
<feature type="compositionally biased region" description="Basic and acidic residues" evidence="2">
    <location>
        <begin position="2402"/>
        <end position="2422"/>
    </location>
</feature>
<feature type="domain" description="DUF1542" evidence="3">
    <location>
        <begin position="1923"/>
        <end position="1996"/>
    </location>
</feature>
<dbReference type="Pfam" id="PF07564">
    <property type="entry name" value="DUF1542"/>
    <property type="match status" value="24"/>
</dbReference>
<feature type="compositionally biased region" description="Basic and acidic residues" evidence="2">
    <location>
        <begin position="940"/>
        <end position="950"/>
    </location>
</feature>
<name>A0ABS5QNE7_9LACO</name>
<feature type="compositionally biased region" description="Basic and acidic residues" evidence="2">
    <location>
        <begin position="1585"/>
        <end position="1607"/>
    </location>
</feature>
<feature type="compositionally biased region" description="Basic and acidic residues" evidence="2">
    <location>
        <begin position="1434"/>
        <end position="1445"/>
    </location>
</feature>
<feature type="region of interest" description="Disordered" evidence="2">
    <location>
        <begin position="2311"/>
        <end position="2332"/>
    </location>
</feature>
<feature type="domain" description="DUF1542" evidence="3">
    <location>
        <begin position="1356"/>
        <end position="1425"/>
    </location>
</feature>
<feature type="compositionally biased region" description="Polar residues" evidence="2">
    <location>
        <begin position="967"/>
        <end position="991"/>
    </location>
</feature>
<feature type="region of interest" description="Disordered" evidence="2">
    <location>
        <begin position="1715"/>
        <end position="1740"/>
    </location>
</feature>
<evidence type="ECO:0000259" key="3">
    <source>
        <dbReference type="Pfam" id="PF07564"/>
    </source>
</evidence>
<feature type="compositionally biased region" description="Low complexity" evidence="2">
    <location>
        <begin position="2372"/>
        <end position="2381"/>
    </location>
</feature>
<feature type="compositionally biased region" description="Low complexity" evidence="2">
    <location>
        <begin position="1545"/>
        <end position="1562"/>
    </location>
</feature>
<feature type="region of interest" description="Disordered" evidence="2">
    <location>
        <begin position="1292"/>
        <end position="1445"/>
    </location>
</feature>
<evidence type="ECO:0000256" key="2">
    <source>
        <dbReference type="SAM" id="MobiDB-lite"/>
    </source>
</evidence>
<feature type="region of interest" description="Disordered" evidence="2">
    <location>
        <begin position="1229"/>
        <end position="1248"/>
    </location>
</feature>
<feature type="domain" description="DUF1542" evidence="3">
    <location>
        <begin position="2409"/>
        <end position="2477"/>
    </location>
</feature>
<feature type="compositionally biased region" description="Acidic residues" evidence="2">
    <location>
        <begin position="1402"/>
        <end position="1411"/>
    </location>
</feature>
<reference evidence="4 5" key="1">
    <citation type="submission" date="2020-02" db="EMBL/GenBank/DDBJ databases">
        <title>Fructobacillus sp. isolated from paper mulberry of Taiwan.</title>
        <authorList>
            <person name="Lin S.-T."/>
        </authorList>
    </citation>
    <scope>NUCLEOTIDE SEQUENCE [LARGE SCALE GENOMIC DNA]</scope>
    <source>
        <strain evidence="4 5">M1-10</strain>
    </source>
</reference>
<feature type="domain" description="DUF1542" evidence="3">
    <location>
        <begin position="1846"/>
        <end position="1915"/>
    </location>
</feature>
<feature type="compositionally biased region" description="Basic and acidic residues" evidence="2">
    <location>
        <begin position="1011"/>
        <end position="1031"/>
    </location>
</feature>
<feature type="region of interest" description="Disordered" evidence="2">
    <location>
        <begin position="1624"/>
        <end position="1666"/>
    </location>
</feature>
<feature type="compositionally biased region" description="Polar residues" evidence="2">
    <location>
        <begin position="1574"/>
        <end position="1583"/>
    </location>
</feature>
<feature type="domain" description="DUF1542" evidence="3">
    <location>
        <begin position="862"/>
        <end position="935"/>
    </location>
</feature>
<feature type="domain" description="DUF1542" evidence="3">
    <location>
        <begin position="1437"/>
        <end position="1508"/>
    </location>
</feature>
<feature type="domain" description="DUF1542" evidence="3">
    <location>
        <begin position="1194"/>
        <end position="1267"/>
    </location>
</feature>
<feature type="domain" description="DUF1542" evidence="3">
    <location>
        <begin position="2004"/>
        <end position="2073"/>
    </location>
</feature>
<feature type="compositionally biased region" description="Basic and acidic residues" evidence="2">
    <location>
        <begin position="1502"/>
        <end position="1511"/>
    </location>
</feature>
<feature type="region of interest" description="Disordered" evidence="2">
    <location>
        <begin position="2351"/>
        <end position="2459"/>
    </location>
</feature>
<feature type="domain" description="DUF1542" evidence="3">
    <location>
        <begin position="2247"/>
        <end position="2315"/>
    </location>
</feature>
<feature type="compositionally biased region" description="Basic and acidic residues" evidence="2">
    <location>
        <begin position="2435"/>
        <end position="2454"/>
    </location>
</feature>
<feature type="compositionally biased region" description="Polar residues" evidence="2">
    <location>
        <begin position="1485"/>
        <end position="1501"/>
    </location>
</feature>
<feature type="compositionally biased region" description="Polar residues" evidence="2">
    <location>
        <begin position="1375"/>
        <end position="1393"/>
    </location>
</feature>
<feature type="region of interest" description="Disordered" evidence="2">
    <location>
        <begin position="2476"/>
        <end position="2498"/>
    </location>
</feature>
<feature type="region of interest" description="Disordered" evidence="2">
    <location>
        <begin position="493"/>
        <end position="512"/>
    </location>
</feature>
<feature type="compositionally biased region" description="Basic and acidic residues" evidence="2">
    <location>
        <begin position="1922"/>
        <end position="1966"/>
    </location>
</feature>
<feature type="region of interest" description="Disordered" evidence="2">
    <location>
        <begin position="967"/>
        <end position="1031"/>
    </location>
</feature>
<feature type="domain" description="DUF1542" evidence="3">
    <location>
        <begin position="2084"/>
        <end position="2154"/>
    </location>
</feature>
<feature type="compositionally biased region" description="Polar residues" evidence="2">
    <location>
        <begin position="2485"/>
        <end position="2494"/>
    </location>
</feature>
<feature type="coiled-coil region" evidence="1">
    <location>
        <begin position="807"/>
        <end position="834"/>
    </location>
</feature>
<feature type="region of interest" description="Disordered" evidence="2">
    <location>
        <begin position="1783"/>
        <end position="1850"/>
    </location>
</feature>
<feature type="compositionally biased region" description="Basic and acidic residues" evidence="2">
    <location>
        <begin position="605"/>
        <end position="618"/>
    </location>
</feature>
<feature type="domain" description="DUF1542" evidence="3">
    <location>
        <begin position="700"/>
        <end position="771"/>
    </location>
</feature>
<gene>
    <name evidence="4" type="ORF">G6R27_00725</name>
</gene>
<feature type="domain" description="DUF1542" evidence="3">
    <location>
        <begin position="1761"/>
        <end position="1832"/>
    </location>
</feature>
<feature type="domain" description="DUF1542" evidence="3">
    <location>
        <begin position="2327"/>
        <end position="2397"/>
    </location>
</feature>
<feature type="region of interest" description="Disordered" evidence="2">
    <location>
        <begin position="2152"/>
        <end position="2173"/>
    </location>
</feature>
<feature type="region of interest" description="Disordered" evidence="2">
    <location>
        <begin position="2053"/>
        <end position="2087"/>
    </location>
</feature>
<feature type="domain" description="DUF1542" evidence="3">
    <location>
        <begin position="943"/>
        <end position="1013"/>
    </location>
</feature>
<feature type="domain" description="DUF1542" evidence="3">
    <location>
        <begin position="1114"/>
        <end position="1181"/>
    </location>
</feature>
<feature type="compositionally biased region" description="Basic and acidic residues" evidence="2">
    <location>
        <begin position="1357"/>
        <end position="1368"/>
    </location>
</feature>
<feature type="compositionally biased region" description="Polar residues" evidence="2">
    <location>
        <begin position="402"/>
        <end position="415"/>
    </location>
</feature>
<keyword evidence="5" id="KW-1185">Reference proteome</keyword>
<feature type="compositionally biased region" description="Polar residues" evidence="2">
    <location>
        <begin position="999"/>
        <end position="1008"/>
    </location>
</feature>
<feature type="domain" description="DUF1542" evidence="3">
    <location>
        <begin position="2165"/>
        <end position="2237"/>
    </location>
</feature>
<feature type="compositionally biased region" description="Polar residues" evidence="2">
    <location>
        <begin position="1292"/>
        <end position="1309"/>
    </location>
</feature>
<proteinExistence type="predicted"/>
<sequence>MTKEHKKLYKAGKRWLEADLMGFALISVGAAVNAMMETPIFPELTEKIASADSTEDADISPQYTGTIYGSSVTFDSIEDAYVGKYVDLSPQTILTSGSQSLSIGFTHVYVHLGDNGQLIGDLQQNSTVIQISQTRISQVLFHWNPYSGPNSGDHSFGISDKNRNWPIYNSYYRYANFSLNWNGQSYSFPWAQFQTVAQINSDIPGYKSKTNGSKTAKQNQLTNLQNAVATAKATLSNNGGLTKKQKNDLDNQIDAAYNAGIKKMEGDFTQDSVNADGNAAKQTIINLGNTPGVDLNKLKQDTNAQLQAEATTIINKIQADNSLTSDQKATEVGKVNQDLANYQNKVNGEDDMDSIAADLTNGKAAIDGDYSTGDLAGLRAQAKAKIDAQVQTIIKDIQSDNTLTSSQKNDQIKQVNSDKTRLDNQIDQDETADGVVADGKTDFSGDHKPGASLAEQKQQAKDKVAAEEKKQIEAITNDNTLTEATRQKQIATEQTNAQTAEGNIDTAGNADDIQSDLDSGLKTLAGVHVPGTPLADQKKTAKDAIDKEAEKIIAEINGDDTLTKNQKDAQVSKVNADQSAADTAIDQSEDADAVNTNRDNGLKSVDQDHVPGDSLDKQKAAAKQAVDDEAAKLIQQISADNTLTADQQAAQIAQVNRDKSQAEQNIDQDGNADDINTAKANGIKTVDGDYHTATSLDEQKKAAKQAVDDAATAAEETINQDNTLTFGQRSAQVAQVKADQQNADQKIDGDQKADNINSDRDAGVQAIHAVHQSGTDLPDQKQSATQSLEDEARKVIAAINSDNTLTSKEKSAQIEQLNKDKTTAETNITNASDADGVNAAFSDGQKTIDGDQKPGLSLDEQKTNAKTAVDMEAKKLIDTINGDNTLSDTDKQKQVAQVNADKSTADQNIDQANNADGVNSAWDTGIQNIDQDHVPGQSLDDQKKDAKDTVDKEAEKIIAAINGDNSLSTDAKNQQIKQVQADQGQADQNIDQAKDHDSIQSAMQNGVQTIDGDHKPGESLDKQKQDAKSKLEAEANKIIAAIEGDKTLDETDKKKQMGWVNHDLQSAENNIDNDGSTDAIQKDLNNGMQSIDGDHVPGASIDDQKKAAKKAIDDAAKQALDGDAKKAIAGIKNDPTIPAEEKQKQIDKVNNDKQKAIDNINNSTDADDINNAIDKGKAAIAGDYVPGESLDNQKKAAKANVDAEAEKVIDAINHDDSLTAAAKKAQVASVNQDKSNADTAIDQASDADGITTAENNGIKAIDNDHVPAASLADQKKAAKQKLEAEAKKIINEIQNDQSLTNAEKSQQIGKVNDDKSTAEQAIDQDTSADAVNTDFDSGKQNIDSEYKPGQPLADQKQTAKDNLDKEAQKVIGQINGDNTLSSSAKQAQINQVQSDEKSADQSIDEASDADDINAAFTNGKAAIDSDYQPGKALPDQKKDQKSKLDAEAERIIDAINQDNTLTGQAKKSQVDKVNADLTAGDNAIDQANSQDEVNSAFQSGKDTIDADHKPGEALSKQKQNAKDTVDAEAKKQIDAINQDKTLSTSDKNNQVNQVKNDQSIADSDIDAATDADGVNQQRDQGIQTIDKDHVPGESLDSQKQKAKGNVDAKAKDLLQTIENDKTLTQAEKDSQSQQVKADQQTADQAIDQANDADGVNSARDQGIQKMTADYQTGTALSTQKQNAKTAVDQEAQKVINQIKGDNTLTAKEKAAQIQSIQQAEQDADNAIDQSTNADGINSARDKGIQKIDGIYQTGKPLDQQKSAAKGNVDAEAAKVIAAINDDNTLTSAEKTAQVNQVKKDQSSADTAIDQATTADDVNSAQNNGIQQIDADHKTGRPLNDGKAADKSNLKDEADKVINAINADPTLSSQDKTDQINKVKADLATADDNIDRAQNEDALDQAFDNGKQTIDQDHVPGQSLNDQKSRAKASVDAEAQKIKDAINEDKTLTAQEKQDQTKQVEQDRTDADNNIDNAINADNINTLHDRGIQKIDSDHVAGTNLDQQKKDAKAAIDAEAQKIMNKINGDNGLTQDQKNDQIAAVNQDKQNIDAAIDQSTSAGQINQNKQTGISVIDNDYTPGTPLDDQKQNAKDNLDQEANKVINQIKGDDSLTSAEKQNQIDAVNRDKEAGDQAIDQAGNADVLNSAFASAKTKIDNDYQPGTPVADQKQQAKEKVDAEAKKVISDIQNDNSLSGAQKQAQIDAVNHDEASADDTIDQANNADDINTAYAGGIKAIDADHKSGKSLPEQKKDAKGNLDQEAQKVIFEINGDNTLTAADKDKQIAQVKADLQHADNAIDQANDGDGVTAAMSAGKTKLDGDYHPGQALDKQKQKAKADVDAEASKIINEINHDQRLTAAERKSQIDNVNRDKDQADNAIDQANNADDIENDQKQGIQKIDADYVPGEDKDTQRQKAKDKVDAEAKKVIAQINGDDSLSEADKTKQIDAVNRDKDKADSDIDQADSADAINSAYDSGIKAIDGDYHSGESIDQQKQNAKNKLDQEAQKVIAEINGDDSLSGSDKQKQIAAVNRDKETGDQAIDNVAQTTKDAIDSNANLDEATKNDRKQAVDNAVAEAKSEVNQAMNETGINDAMSRARQTLDALVSMPEARILPTTGETTEIVLPNTTNGETISDTPVAQTSNNEAGMATIEDTTTVETTTDDQSEMTTKKSSKTLPAEKKANKTLWEALGTAGIAAASFFLFIIGRKKDDEED</sequence>
<protein>
    <submittedName>
        <fullName evidence="4">DUF1542 domain-containing protein</fullName>
    </submittedName>
</protein>
<feature type="region of interest" description="Disordered" evidence="2">
    <location>
        <begin position="928"/>
        <end position="950"/>
    </location>
</feature>
<accession>A0ABS5QNE7</accession>
<feature type="domain" description="DUF1542" evidence="3">
    <location>
        <begin position="1599"/>
        <end position="1668"/>
    </location>
</feature>
<feature type="domain" description="DUF1542" evidence="3">
    <location>
        <begin position="781"/>
        <end position="852"/>
    </location>
</feature>
<comment type="caution">
    <text evidence="4">The sequence shown here is derived from an EMBL/GenBank/DDBJ whole genome shotgun (WGS) entry which is preliminary data.</text>
</comment>
<dbReference type="RefSeq" id="WP_213819177.1">
    <property type="nucleotide sequence ID" value="NZ_JAAMFI010000001.1"/>
</dbReference>
<dbReference type="EMBL" id="JAAMFI010000001">
    <property type="protein sequence ID" value="MBS9334560.1"/>
    <property type="molecule type" value="Genomic_DNA"/>
</dbReference>
<feature type="compositionally biased region" description="Low complexity" evidence="2">
    <location>
        <begin position="1804"/>
        <end position="1816"/>
    </location>
</feature>
<dbReference type="InterPro" id="IPR011439">
    <property type="entry name" value="DUF1542"/>
</dbReference>
<feature type="compositionally biased region" description="Polar residues" evidence="2">
    <location>
        <begin position="1323"/>
        <end position="1343"/>
    </location>
</feature>
<feature type="compositionally biased region" description="Basic and acidic residues" evidence="2">
    <location>
        <begin position="1520"/>
        <end position="1533"/>
    </location>
</feature>
<feature type="compositionally biased region" description="Basic and acidic residues" evidence="2">
    <location>
        <begin position="2351"/>
        <end position="2371"/>
    </location>
</feature>
<feature type="region of interest" description="Disordered" evidence="2">
    <location>
        <begin position="402"/>
        <end position="457"/>
    </location>
</feature>